<feature type="chain" id="PRO_5007588151" evidence="4">
    <location>
        <begin position="22"/>
        <end position="146"/>
    </location>
</feature>
<keyword evidence="2 5" id="KW-0378">Hydrolase</keyword>
<evidence type="ECO:0000256" key="1">
    <source>
        <dbReference type="ARBA" id="ARBA00010838"/>
    </source>
</evidence>
<sequence>MLKVFGLLQLLLVAFIPSVNTLHRDEFPPDFVFGASTSAYQVEGAANVDGRKPSIWDTFAHAGNGIQPHVTLHHLDLRQPLEDEYGGWKPTAIVVGGKNVMIETCSHGCDFAAMTVGEKNWSGRNLQPWPWICSHDRGKETELTEI</sequence>
<dbReference type="InterPro" id="IPR001360">
    <property type="entry name" value="Glyco_hydro_1"/>
</dbReference>
<evidence type="ECO:0000313" key="5">
    <source>
        <dbReference type="EMBL" id="KYP46692.1"/>
    </source>
</evidence>
<dbReference type="STRING" id="3821.A0A151RVW7"/>
<proteinExistence type="inferred from homology"/>
<evidence type="ECO:0000256" key="2">
    <source>
        <dbReference type="ARBA" id="ARBA00022801"/>
    </source>
</evidence>
<dbReference type="EMBL" id="KQ483550">
    <property type="protein sequence ID" value="KYP46692.1"/>
    <property type="molecule type" value="Genomic_DNA"/>
</dbReference>
<dbReference type="PANTHER" id="PTHR10353:SF208">
    <property type="entry name" value="GLYCOSIDE HYDROLASE FAMILY 1 PROTEIN"/>
    <property type="match status" value="1"/>
</dbReference>
<dbReference type="SUPFAM" id="SSF51445">
    <property type="entry name" value="(Trans)glycosidases"/>
    <property type="match status" value="1"/>
</dbReference>
<evidence type="ECO:0000256" key="3">
    <source>
        <dbReference type="RuleBase" id="RU003690"/>
    </source>
</evidence>
<comment type="similarity">
    <text evidence="1 3">Belongs to the glycosyl hydrolase 1 family.</text>
</comment>
<dbReference type="PROSITE" id="PS00653">
    <property type="entry name" value="GLYCOSYL_HYDROL_F1_2"/>
    <property type="match status" value="1"/>
</dbReference>
<evidence type="ECO:0000256" key="4">
    <source>
        <dbReference type="SAM" id="SignalP"/>
    </source>
</evidence>
<name>A0A151RVW7_CAJCA</name>
<dbReference type="AlphaFoldDB" id="A0A151RVW7"/>
<protein>
    <submittedName>
        <fullName evidence="5">Hydroxyisourate hydrolase</fullName>
    </submittedName>
</protein>
<dbReference type="Pfam" id="PF00232">
    <property type="entry name" value="Glyco_hydro_1"/>
    <property type="match status" value="1"/>
</dbReference>
<accession>A0A151RVW7</accession>
<keyword evidence="6" id="KW-1185">Reference proteome</keyword>
<feature type="signal peptide" evidence="4">
    <location>
        <begin position="1"/>
        <end position="21"/>
    </location>
</feature>
<dbReference type="InterPro" id="IPR033132">
    <property type="entry name" value="GH_1_N_CS"/>
</dbReference>
<dbReference type="Gene3D" id="3.20.20.80">
    <property type="entry name" value="Glycosidases"/>
    <property type="match status" value="2"/>
</dbReference>
<dbReference type="PANTHER" id="PTHR10353">
    <property type="entry name" value="GLYCOSYL HYDROLASE"/>
    <property type="match status" value="1"/>
</dbReference>
<organism evidence="5 6">
    <name type="scientific">Cajanus cajan</name>
    <name type="common">Pigeon pea</name>
    <name type="synonym">Cajanus indicus</name>
    <dbReference type="NCBI Taxonomy" id="3821"/>
    <lineage>
        <taxon>Eukaryota</taxon>
        <taxon>Viridiplantae</taxon>
        <taxon>Streptophyta</taxon>
        <taxon>Embryophyta</taxon>
        <taxon>Tracheophyta</taxon>
        <taxon>Spermatophyta</taxon>
        <taxon>Magnoliopsida</taxon>
        <taxon>eudicotyledons</taxon>
        <taxon>Gunneridae</taxon>
        <taxon>Pentapetalae</taxon>
        <taxon>rosids</taxon>
        <taxon>fabids</taxon>
        <taxon>Fabales</taxon>
        <taxon>Fabaceae</taxon>
        <taxon>Papilionoideae</taxon>
        <taxon>50 kb inversion clade</taxon>
        <taxon>NPAAA clade</taxon>
        <taxon>indigoferoid/millettioid clade</taxon>
        <taxon>Phaseoleae</taxon>
        <taxon>Cajanus</taxon>
    </lineage>
</organism>
<dbReference type="GO" id="GO:0005975">
    <property type="term" value="P:carbohydrate metabolic process"/>
    <property type="evidence" value="ECO:0007669"/>
    <property type="project" value="InterPro"/>
</dbReference>
<dbReference type="Proteomes" id="UP000075243">
    <property type="component" value="Unassembled WGS sequence"/>
</dbReference>
<dbReference type="GO" id="GO:0008422">
    <property type="term" value="F:beta-glucosidase activity"/>
    <property type="evidence" value="ECO:0007669"/>
    <property type="project" value="TreeGrafter"/>
</dbReference>
<reference evidence="5" key="1">
    <citation type="journal article" date="2012" name="Nat. Biotechnol.">
        <title>Draft genome sequence of pigeonpea (Cajanus cajan), an orphan legume crop of resource-poor farmers.</title>
        <authorList>
            <person name="Varshney R.K."/>
            <person name="Chen W."/>
            <person name="Li Y."/>
            <person name="Bharti A.K."/>
            <person name="Saxena R.K."/>
            <person name="Schlueter J.A."/>
            <person name="Donoghue M.T."/>
            <person name="Azam S."/>
            <person name="Fan G."/>
            <person name="Whaley A.M."/>
            <person name="Farmer A.D."/>
            <person name="Sheridan J."/>
            <person name="Iwata A."/>
            <person name="Tuteja R."/>
            <person name="Penmetsa R.V."/>
            <person name="Wu W."/>
            <person name="Upadhyaya H.D."/>
            <person name="Yang S.P."/>
            <person name="Shah T."/>
            <person name="Saxena K.B."/>
            <person name="Michael T."/>
            <person name="McCombie W.R."/>
            <person name="Yang B."/>
            <person name="Zhang G."/>
            <person name="Yang H."/>
            <person name="Wang J."/>
            <person name="Spillane C."/>
            <person name="Cook D.R."/>
            <person name="May G.D."/>
            <person name="Xu X."/>
            <person name="Jackson S.A."/>
        </authorList>
    </citation>
    <scope>NUCLEOTIDE SEQUENCE [LARGE SCALE GENOMIC DNA]</scope>
</reference>
<evidence type="ECO:0000313" key="6">
    <source>
        <dbReference type="Proteomes" id="UP000075243"/>
    </source>
</evidence>
<keyword evidence="4" id="KW-0732">Signal</keyword>
<dbReference type="InterPro" id="IPR017853">
    <property type="entry name" value="GH"/>
</dbReference>
<gene>
    <name evidence="5" type="ORF">KK1_031718</name>
</gene>
<dbReference type="Gramene" id="C.cajan_31117.t">
    <property type="protein sequence ID" value="C.cajan_31117.t"/>
    <property type="gene ID" value="C.cajan_31117"/>
</dbReference>